<comment type="caution">
    <text evidence="4">The sequence shown here is derived from an EMBL/GenBank/DDBJ whole genome shotgun (WGS) entry which is preliminary data.</text>
</comment>
<dbReference type="Gene3D" id="1.10.30.50">
    <property type="match status" value="1"/>
</dbReference>
<dbReference type="GO" id="GO:0004519">
    <property type="term" value="F:endonuclease activity"/>
    <property type="evidence" value="ECO:0007669"/>
    <property type="project" value="UniProtKB-KW"/>
</dbReference>
<keyword evidence="5" id="KW-1185">Reference proteome</keyword>
<feature type="compositionally biased region" description="Basic and acidic residues" evidence="2">
    <location>
        <begin position="503"/>
        <end position="513"/>
    </location>
</feature>
<evidence type="ECO:0000256" key="2">
    <source>
        <dbReference type="SAM" id="MobiDB-lite"/>
    </source>
</evidence>
<keyword evidence="4" id="KW-0540">Nuclease</keyword>
<feature type="domain" description="HNH nuclease" evidence="3">
    <location>
        <begin position="320"/>
        <end position="372"/>
    </location>
</feature>
<dbReference type="Pfam" id="PF02720">
    <property type="entry name" value="DUF222"/>
    <property type="match status" value="1"/>
</dbReference>
<dbReference type="EMBL" id="PGEZ01000001">
    <property type="protein sequence ID" value="PJJ58414.1"/>
    <property type="molecule type" value="Genomic_DNA"/>
</dbReference>
<sequence length="532" mass="57876">MFDSSAIGDLEAAVARLQDQPIGLATDPQLCDLLRRTRAATDKLEGLEAAGLDQMRETRAHDTEGSSSVAGWATEHLRLSPARARARAAAGRTLRLLPDVATASRNGRIRIEHVEKFTTGLTKLGTDLMSLAAAPMVELASTNSPEELKAAITELHGITHTDELDDAYARGMDRHDLTLSRTTEGFHLTGFLDIAGGMRLAELLKTTAAPRDADDTRTPAQRRLDTLTDLIDTALTHGLPTDHGIRPQLHLHVEAEWLAGQIGAGPPRLDGWGTIGTDLYGYLSCDADRTALLLNGTTTGPTPIADVLNVGRTQRLATKKQRRAVRARQHGRCANPGCSHTVLEFHHVAWWTRDGGPTDLHNIIGLCPRCHARVHTGTLTIEPDGHRGFTFTTTNRARHKRRLEDHARIQREKIRTFLRRLTRDAGLTPTPAHTPVTPPPVRTPATGTATGTATGNRARTTARATAACTNTSSTTSTVTTRVTARVATTLAQPRSEAPPPQLRRSDPPDRTPEDPAPWTKPDKLRPRIHART</sequence>
<dbReference type="InterPro" id="IPR002711">
    <property type="entry name" value="HNH"/>
</dbReference>
<keyword evidence="4" id="KW-0255">Endonuclease</keyword>
<dbReference type="Proteomes" id="UP000230842">
    <property type="component" value="Unassembled WGS sequence"/>
</dbReference>
<dbReference type="GO" id="GO:0008270">
    <property type="term" value="F:zinc ion binding"/>
    <property type="evidence" value="ECO:0007669"/>
    <property type="project" value="InterPro"/>
</dbReference>
<organism evidence="4 5">
    <name type="scientific">Mumia flava</name>
    <dbReference type="NCBI Taxonomy" id="1348852"/>
    <lineage>
        <taxon>Bacteria</taxon>
        <taxon>Bacillati</taxon>
        <taxon>Actinomycetota</taxon>
        <taxon>Actinomycetes</taxon>
        <taxon>Propionibacteriales</taxon>
        <taxon>Nocardioidaceae</taxon>
        <taxon>Mumia</taxon>
    </lineage>
</organism>
<reference evidence="4 5" key="1">
    <citation type="submission" date="2017-11" db="EMBL/GenBank/DDBJ databases">
        <title>Genomic Encyclopedia of Archaeal and Bacterial Type Strains, Phase II (KMG-II): From Individual Species to Whole Genera.</title>
        <authorList>
            <person name="Goeker M."/>
        </authorList>
    </citation>
    <scope>NUCLEOTIDE SEQUENCE [LARGE SCALE GENOMIC DNA]</scope>
    <source>
        <strain evidence="4 5">DSM 27763</strain>
    </source>
</reference>
<evidence type="ECO:0000256" key="1">
    <source>
        <dbReference type="ARBA" id="ARBA00023450"/>
    </source>
</evidence>
<dbReference type="SMART" id="SM00507">
    <property type="entry name" value="HNHc"/>
    <property type="match status" value="1"/>
</dbReference>
<dbReference type="InterPro" id="IPR003870">
    <property type="entry name" value="DUF222"/>
</dbReference>
<evidence type="ECO:0000259" key="3">
    <source>
        <dbReference type="SMART" id="SM00507"/>
    </source>
</evidence>
<feature type="region of interest" description="Disordered" evidence="2">
    <location>
        <begin position="421"/>
        <end position="532"/>
    </location>
</feature>
<proteinExistence type="inferred from homology"/>
<evidence type="ECO:0000313" key="4">
    <source>
        <dbReference type="EMBL" id="PJJ58414.1"/>
    </source>
</evidence>
<dbReference type="RefSeq" id="WP_100414938.1">
    <property type="nucleotide sequence ID" value="NZ_PGEZ01000001.1"/>
</dbReference>
<dbReference type="OrthoDB" id="3741440at2"/>
<name>A0A2M9BKD7_9ACTN</name>
<dbReference type="CDD" id="cd00085">
    <property type="entry name" value="HNHc"/>
    <property type="match status" value="1"/>
</dbReference>
<protein>
    <submittedName>
        <fullName evidence="4">HNH endonuclease</fullName>
    </submittedName>
</protein>
<dbReference type="InterPro" id="IPR003615">
    <property type="entry name" value="HNH_nuc"/>
</dbReference>
<comment type="similarity">
    <text evidence="1">Belongs to the Rv1128c/1148c/1588c/1702c/1945/3466 family.</text>
</comment>
<dbReference type="Pfam" id="PF01844">
    <property type="entry name" value="HNH"/>
    <property type="match status" value="1"/>
</dbReference>
<accession>A0A2M9BKD7</accession>
<dbReference type="AlphaFoldDB" id="A0A2M9BKD7"/>
<feature type="compositionally biased region" description="Low complexity" evidence="2">
    <location>
        <begin position="443"/>
        <end position="489"/>
    </location>
</feature>
<evidence type="ECO:0000313" key="5">
    <source>
        <dbReference type="Proteomes" id="UP000230842"/>
    </source>
</evidence>
<dbReference type="GO" id="GO:0003676">
    <property type="term" value="F:nucleic acid binding"/>
    <property type="evidence" value="ECO:0007669"/>
    <property type="project" value="InterPro"/>
</dbReference>
<keyword evidence="4" id="KW-0378">Hydrolase</keyword>
<gene>
    <name evidence="4" type="ORF">CLV56_2665</name>
</gene>